<keyword evidence="1" id="KW-1133">Transmembrane helix</keyword>
<organism evidence="2 3">
    <name type="scientific">Amycolatopsis pigmentata</name>
    <dbReference type="NCBI Taxonomy" id="450801"/>
    <lineage>
        <taxon>Bacteria</taxon>
        <taxon>Bacillati</taxon>
        <taxon>Actinomycetota</taxon>
        <taxon>Actinomycetes</taxon>
        <taxon>Pseudonocardiales</taxon>
        <taxon>Pseudonocardiaceae</taxon>
        <taxon>Amycolatopsis</taxon>
    </lineage>
</organism>
<dbReference type="RefSeq" id="WP_378266102.1">
    <property type="nucleotide sequence ID" value="NZ_JBHUKR010000007.1"/>
</dbReference>
<accession>A0ABW5FZJ7</accession>
<protein>
    <submittedName>
        <fullName evidence="2">Uncharacterized protein</fullName>
    </submittedName>
</protein>
<gene>
    <name evidence="2" type="ORF">ACFSXZ_17625</name>
</gene>
<keyword evidence="1" id="KW-0472">Membrane</keyword>
<evidence type="ECO:0000313" key="3">
    <source>
        <dbReference type="Proteomes" id="UP001597417"/>
    </source>
</evidence>
<name>A0ABW5FZJ7_9PSEU</name>
<evidence type="ECO:0000256" key="1">
    <source>
        <dbReference type="SAM" id="Phobius"/>
    </source>
</evidence>
<feature type="transmembrane region" description="Helical" evidence="1">
    <location>
        <begin position="6"/>
        <end position="28"/>
    </location>
</feature>
<comment type="caution">
    <text evidence="2">The sequence shown here is derived from an EMBL/GenBank/DDBJ whole genome shotgun (WGS) entry which is preliminary data.</text>
</comment>
<reference evidence="3" key="1">
    <citation type="journal article" date="2019" name="Int. J. Syst. Evol. Microbiol.">
        <title>The Global Catalogue of Microorganisms (GCM) 10K type strain sequencing project: providing services to taxonomists for standard genome sequencing and annotation.</title>
        <authorList>
            <consortium name="The Broad Institute Genomics Platform"/>
            <consortium name="The Broad Institute Genome Sequencing Center for Infectious Disease"/>
            <person name="Wu L."/>
            <person name="Ma J."/>
        </authorList>
    </citation>
    <scope>NUCLEOTIDE SEQUENCE [LARGE SCALE GENOMIC DNA]</scope>
    <source>
        <strain evidence="3">CGMCC 4.7645</strain>
    </source>
</reference>
<dbReference type="Proteomes" id="UP001597417">
    <property type="component" value="Unassembled WGS sequence"/>
</dbReference>
<sequence length="57" mass="6064">MITTVFTWVGALLGIAVLLAMAFGAFVLDFHDALTDRHARHRGKVTPDAGAGLSPTR</sequence>
<evidence type="ECO:0000313" key="2">
    <source>
        <dbReference type="EMBL" id="MFD2418146.1"/>
    </source>
</evidence>
<keyword evidence="3" id="KW-1185">Reference proteome</keyword>
<keyword evidence="1" id="KW-0812">Transmembrane</keyword>
<proteinExistence type="predicted"/>
<dbReference type="EMBL" id="JBHUKR010000007">
    <property type="protein sequence ID" value="MFD2418146.1"/>
    <property type="molecule type" value="Genomic_DNA"/>
</dbReference>